<accession>A0A9P4IUZ6</accession>
<gene>
    <name evidence="8" type="ORF">K461DRAFT_271542</name>
</gene>
<dbReference type="PANTHER" id="PTHR33048">
    <property type="entry name" value="PTH11-LIKE INTEGRAL MEMBRANE PROTEIN (AFU_ORTHOLOGUE AFUA_5G11245)"/>
    <property type="match status" value="1"/>
</dbReference>
<comment type="caution">
    <text evidence="8">The sequence shown here is derived from an EMBL/GenBank/DDBJ whole genome shotgun (WGS) entry which is preliminary data.</text>
</comment>
<protein>
    <recommendedName>
        <fullName evidence="7">Rhodopsin domain-containing protein</fullName>
    </recommendedName>
</protein>
<name>A0A9P4IUZ6_9PEZI</name>
<evidence type="ECO:0000256" key="5">
    <source>
        <dbReference type="ARBA" id="ARBA00038359"/>
    </source>
</evidence>
<feature type="domain" description="Rhodopsin" evidence="7">
    <location>
        <begin position="39"/>
        <end position="277"/>
    </location>
</feature>
<keyword evidence="4 6" id="KW-0472">Membrane</keyword>
<comment type="subcellular location">
    <subcellularLocation>
        <location evidence="1">Membrane</location>
        <topology evidence="1">Multi-pass membrane protein</topology>
    </subcellularLocation>
</comment>
<evidence type="ECO:0000256" key="3">
    <source>
        <dbReference type="ARBA" id="ARBA00022989"/>
    </source>
</evidence>
<sequence>MATPKSHSAFGGQAPLMLGVTWTMATIATTLVILRGIFARTHNRKLRWDLIWVVIGAIFGLACQVGITLQCLHGVGNHIVNVPIDDIWSALYLTFVGISVGLGGNTGAKLSIVALLLQITPKEIHNVRRIVLWTVGALVVTVNVVQIILLWTQCHPIAKLWDIILPGSCPGATPANNFSYFNGAVAVVTDVFLALYPTTMVWSLQLSHRTKIAFCVLMAGGLLPAVAGVVRTIYSHRLLVSTDVTHELVPFLMWSDTEMWFVMILGSLPPLRPLFDRVILRRNGGRKDNSGALGSGGIDLPATIGSAGKKGGAVVTVAPVQASPSIEAEW</sequence>
<reference evidence="8" key="1">
    <citation type="journal article" date="2020" name="Stud. Mycol.">
        <title>101 Dothideomycetes genomes: a test case for predicting lifestyles and emergence of pathogens.</title>
        <authorList>
            <person name="Haridas S."/>
            <person name="Albert R."/>
            <person name="Binder M."/>
            <person name="Bloem J."/>
            <person name="Labutti K."/>
            <person name="Salamov A."/>
            <person name="Andreopoulos B."/>
            <person name="Baker S."/>
            <person name="Barry K."/>
            <person name="Bills G."/>
            <person name="Bluhm B."/>
            <person name="Cannon C."/>
            <person name="Castanera R."/>
            <person name="Culley D."/>
            <person name="Daum C."/>
            <person name="Ezra D."/>
            <person name="Gonzalez J."/>
            <person name="Henrissat B."/>
            <person name="Kuo A."/>
            <person name="Liang C."/>
            <person name="Lipzen A."/>
            <person name="Lutzoni F."/>
            <person name="Magnuson J."/>
            <person name="Mondo S."/>
            <person name="Nolan M."/>
            <person name="Ohm R."/>
            <person name="Pangilinan J."/>
            <person name="Park H.-J."/>
            <person name="Ramirez L."/>
            <person name="Alfaro M."/>
            <person name="Sun H."/>
            <person name="Tritt A."/>
            <person name="Yoshinaga Y."/>
            <person name="Zwiers L.-H."/>
            <person name="Turgeon B."/>
            <person name="Goodwin S."/>
            <person name="Spatafora J."/>
            <person name="Crous P."/>
            <person name="Grigoriev I."/>
        </authorList>
    </citation>
    <scope>NUCLEOTIDE SEQUENCE</scope>
    <source>
        <strain evidence="8">CBS 260.36</strain>
    </source>
</reference>
<dbReference type="InterPro" id="IPR049326">
    <property type="entry name" value="Rhodopsin_dom_fungi"/>
</dbReference>
<feature type="transmembrane region" description="Helical" evidence="6">
    <location>
        <begin position="50"/>
        <end position="70"/>
    </location>
</feature>
<evidence type="ECO:0000256" key="2">
    <source>
        <dbReference type="ARBA" id="ARBA00022692"/>
    </source>
</evidence>
<dbReference type="EMBL" id="ML996092">
    <property type="protein sequence ID" value="KAF2148955.1"/>
    <property type="molecule type" value="Genomic_DNA"/>
</dbReference>
<keyword evidence="2 6" id="KW-0812">Transmembrane</keyword>
<feature type="transmembrane region" description="Helical" evidence="6">
    <location>
        <begin position="20"/>
        <end position="38"/>
    </location>
</feature>
<dbReference type="Proteomes" id="UP000799439">
    <property type="component" value="Unassembled WGS sequence"/>
</dbReference>
<evidence type="ECO:0000313" key="8">
    <source>
        <dbReference type="EMBL" id="KAF2148955.1"/>
    </source>
</evidence>
<comment type="similarity">
    <text evidence="5">Belongs to the SAT4 family.</text>
</comment>
<evidence type="ECO:0000259" key="7">
    <source>
        <dbReference type="Pfam" id="PF20684"/>
    </source>
</evidence>
<dbReference type="InterPro" id="IPR052337">
    <property type="entry name" value="SAT4-like"/>
</dbReference>
<feature type="transmembrane region" description="Helical" evidence="6">
    <location>
        <begin position="259"/>
        <end position="280"/>
    </location>
</feature>
<dbReference type="PANTHER" id="PTHR33048:SF165">
    <property type="entry name" value="INTEGRAL MEMBRANE PROTEIN"/>
    <property type="match status" value="1"/>
</dbReference>
<dbReference type="GO" id="GO:0016020">
    <property type="term" value="C:membrane"/>
    <property type="evidence" value="ECO:0007669"/>
    <property type="project" value="UniProtKB-SubCell"/>
</dbReference>
<keyword evidence="3 6" id="KW-1133">Transmembrane helix</keyword>
<keyword evidence="9" id="KW-1185">Reference proteome</keyword>
<feature type="transmembrane region" description="Helical" evidence="6">
    <location>
        <begin position="90"/>
        <end position="118"/>
    </location>
</feature>
<feature type="transmembrane region" description="Helical" evidence="6">
    <location>
        <begin position="214"/>
        <end position="234"/>
    </location>
</feature>
<dbReference type="OrthoDB" id="3934549at2759"/>
<evidence type="ECO:0000313" key="9">
    <source>
        <dbReference type="Proteomes" id="UP000799439"/>
    </source>
</evidence>
<proteinExistence type="inferred from homology"/>
<organism evidence="8 9">
    <name type="scientific">Myriangium duriaei CBS 260.36</name>
    <dbReference type="NCBI Taxonomy" id="1168546"/>
    <lineage>
        <taxon>Eukaryota</taxon>
        <taxon>Fungi</taxon>
        <taxon>Dikarya</taxon>
        <taxon>Ascomycota</taxon>
        <taxon>Pezizomycotina</taxon>
        <taxon>Dothideomycetes</taxon>
        <taxon>Dothideomycetidae</taxon>
        <taxon>Myriangiales</taxon>
        <taxon>Myriangiaceae</taxon>
        <taxon>Myriangium</taxon>
    </lineage>
</organism>
<evidence type="ECO:0000256" key="6">
    <source>
        <dbReference type="SAM" id="Phobius"/>
    </source>
</evidence>
<dbReference type="AlphaFoldDB" id="A0A9P4IUZ6"/>
<evidence type="ECO:0000256" key="4">
    <source>
        <dbReference type="ARBA" id="ARBA00023136"/>
    </source>
</evidence>
<dbReference type="Pfam" id="PF20684">
    <property type="entry name" value="Fung_rhodopsin"/>
    <property type="match status" value="1"/>
</dbReference>
<feature type="transmembrane region" description="Helical" evidence="6">
    <location>
        <begin position="180"/>
        <end position="202"/>
    </location>
</feature>
<feature type="transmembrane region" description="Helical" evidence="6">
    <location>
        <begin position="130"/>
        <end position="151"/>
    </location>
</feature>
<evidence type="ECO:0000256" key="1">
    <source>
        <dbReference type="ARBA" id="ARBA00004141"/>
    </source>
</evidence>